<sequence>MNHGAGWIIFEESYPDGIRRLLSILPARRNPKEVTRFLQQSYVDRFATIDEKLHFKKNPKFRPFSVLVDIHGGPMSIGHGPFYFAIYARKIVCEGNCLTFYYKIAANRDDPLNPVFEERAQSLPIGA</sequence>
<evidence type="ECO:0008006" key="3">
    <source>
        <dbReference type="Google" id="ProtNLM"/>
    </source>
</evidence>
<accession>A0ABV4AN76</accession>
<reference evidence="1 2" key="1">
    <citation type="submission" date="2024-07" db="EMBL/GenBank/DDBJ databases">
        <title>Molecular mechanisms and environmental adaptations of flagellar loss and biofilm growth of Rhodanobacter under environmental stress.</title>
        <authorList>
            <person name="Chen M."/>
        </authorList>
    </citation>
    <scope>NUCLEOTIDE SEQUENCE [LARGE SCALE GENOMIC DNA]</scope>
    <source>
        <strain evidence="1 2">RS22</strain>
    </source>
</reference>
<dbReference type="EMBL" id="JBGBPY010000001">
    <property type="protein sequence ID" value="MEY2181415.1"/>
    <property type="molecule type" value="Genomic_DNA"/>
</dbReference>
<organism evidence="1 2">
    <name type="scientific">Rhodanobacter humi</name>
    <dbReference type="NCBI Taxonomy" id="1888173"/>
    <lineage>
        <taxon>Bacteria</taxon>
        <taxon>Pseudomonadati</taxon>
        <taxon>Pseudomonadota</taxon>
        <taxon>Gammaproteobacteria</taxon>
        <taxon>Lysobacterales</taxon>
        <taxon>Rhodanobacteraceae</taxon>
        <taxon>Rhodanobacter</taxon>
    </lineage>
</organism>
<evidence type="ECO:0000313" key="2">
    <source>
        <dbReference type="Proteomes" id="UP001562159"/>
    </source>
</evidence>
<comment type="caution">
    <text evidence="1">The sequence shown here is derived from an EMBL/GenBank/DDBJ whole genome shotgun (WGS) entry which is preliminary data.</text>
</comment>
<evidence type="ECO:0000313" key="1">
    <source>
        <dbReference type="EMBL" id="MEY2181415.1"/>
    </source>
</evidence>
<gene>
    <name evidence="1" type="ORF">AB7878_03210</name>
</gene>
<proteinExistence type="predicted"/>
<name>A0ABV4AN76_9GAMM</name>
<keyword evidence="2" id="KW-1185">Reference proteome</keyword>
<dbReference type="Proteomes" id="UP001562159">
    <property type="component" value="Unassembled WGS sequence"/>
</dbReference>
<protein>
    <recommendedName>
        <fullName evidence="3">Alpha/beta hydrolase</fullName>
    </recommendedName>
</protein>